<reference evidence="1 2" key="1">
    <citation type="journal article" date="2013" name="Proc. Natl. Acad. Sci. U.S.A.">
        <title>Genome of an arbuscular mycorrhizal fungus provides insight into the oldest plant symbiosis.</title>
        <authorList>
            <person name="Tisserant E."/>
            <person name="Malbreil M."/>
            <person name="Kuo A."/>
            <person name="Kohler A."/>
            <person name="Symeonidi A."/>
            <person name="Balestrini R."/>
            <person name="Charron P."/>
            <person name="Duensing N."/>
            <person name="Frei Dit Frey N."/>
            <person name="Gianinazzi-Pearson V."/>
            <person name="Gilbert L.B."/>
            <person name="Handa Y."/>
            <person name="Herr J.R."/>
            <person name="Hijri M."/>
            <person name="Koul R."/>
            <person name="Kawaguchi M."/>
            <person name="Krajinski F."/>
            <person name="Lammers P.J."/>
            <person name="Masclaux F.G."/>
            <person name="Murat C."/>
            <person name="Morin E."/>
            <person name="Ndikumana S."/>
            <person name="Pagni M."/>
            <person name="Petitpierre D."/>
            <person name="Requena N."/>
            <person name="Rosikiewicz P."/>
            <person name="Riley R."/>
            <person name="Saito K."/>
            <person name="San Clemente H."/>
            <person name="Shapiro H."/>
            <person name="van Tuinen D."/>
            <person name="Becard G."/>
            <person name="Bonfante P."/>
            <person name="Paszkowski U."/>
            <person name="Shachar-Hill Y.Y."/>
            <person name="Tuskan G.A."/>
            <person name="Young P.W."/>
            <person name="Sanders I.R."/>
            <person name="Henrissat B."/>
            <person name="Rensing S.A."/>
            <person name="Grigoriev I.V."/>
            <person name="Corradi N."/>
            <person name="Roux C."/>
            <person name="Martin F."/>
        </authorList>
    </citation>
    <scope>NUCLEOTIDE SEQUENCE [LARGE SCALE GENOMIC DNA]</scope>
    <source>
        <strain evidence="1 2">DAOM 197198</strain>
    </source>
</reference>
<dbReference type="AlphaFoldDB" id="A0A2P4PMP2"/>
<feature type="non-terminal residue" evidence="1">
    <location>
        <position position="1"/>
    </location>
</feature>
<gene>
    <name evidence="1" type="ORF">GLOIN_2v1655004</name>
</gene>
<accession>A0A2P4PMP2</accession>
<name>A0A2P4PMP2_RHIID</name>
<proteinExistence type="predicted"/>
<dbReference type="VEuPathDB" id="FungiDB:RhiirFUN_000534"/>
<organism evidence="1 2">
    <name type="scientific">Rhizophagus irregularis (strain DAOM 181602 / DAOM 197198 / MUCL 43194)</name>
    <name type="common">Arbuscular mycorrhizal fungus</name>
    <name type="synonym">Glomus intraradices</name>
    <dbReference type="NCBI Taxonomy" id="747089"/>
    <lineage>
        <taxon>Eukaryota</taxon>
        <taxon>Fungi</taxon>
        <taxon>Fungi incertae sedis</taxon>
        <taxon>Mucoromycota</taxon>
        <taxon>Glomeromycotina</taxon>
        <taxon>Glomeromycetes</taxon>
        <taxon>Glomerales</taxon>
        <taxon>Glomeraceae</taxon>
        <taxon>Rhizophagus</taxon>
    </lineage>
</organism>
<dbReference type="EMBL" id="AUPC02000186">
    <property type="protein sequence ID" value="POG66629.1"/>
    <property type="molecule type" value="Genomic_DNA"/>
</dbReference>
<dbReference type="InterPro" id="IPR013761">
    <property type="entry name" value="SAM/pointed_sf"/>
</dbReference>
<evidence type="ECO:0000313" key="2">
    <source>
        <dbReference type="Proteomes" id="UP000018888"/>
    </source>
</evidence>
<comment type="caution">
    <text evidence="1">The sequence shown here is derived from an EMBL/GenBank/DDBJ whole genome shotgun (WGS) entry which is preliminary data.</text>
</comment>
<sequence length="310" mass="34866">MSETSTPFTPASTSTTVAGNETIIIEKERINGRDFLKATKQDFRDYGMKGGPASRLADFAKECKEKKKRAFSSYRSLEEVLEKYGIKSSSITSIPQFTPELKLCIDDILRRIKNMGPVVDSNEAMRCEYISTILHTAVSILGGLVILPQMNVSGEESSGRVDYAIKKILDDLLEEIICITEGKQNQPGKGVAQNLMQCRSSCEMNLDTLKKKRTAVEAFEEYEYVYGIVTTATDWYFILHSTEAIYCTSKTEYRISLTEDALKDSTDLRKNVKRILGVIVGLLKDRVSASEEPANKKRRVEEIIKKKIIV</sequence>
<evidence type="ECO:0000313" key="1">
    <source>
        <dbReference type="EMBL" id="POG66629.1"/>
    </source>
</evidence>
<dbReference type="Gene3D" id="1.10.150.50">
    <property type="entry name" value="Transcription Factor, Ets-1"/>
    <property type="match status" value="1"/>
</dbReference>
<keyword evidence="2" id="KW-1185">Reference proteome</keyword>
<reference evidence="1 2" key="2">
    <citation type="journal article" date="2018" name="New Phytol.">
        <title>High intraspecific genome diversity in the model arbuscular mycorrhizal symbiont Rhizophagus irregularis.</title>
        <authorList>
            <person name="Chen E.C.H."/>
            <person name="Morin E."/>
            <person name="Beaudet D."/>
            <person name="Noel J."/>
            <person name="Yildirir G."/>
            <person name="Ndikumana S."/>
            <person name="Charron P."/>
            <person name="St-Onge C."/>
            <person name="Giorgi J."/>
            <person name="Kruger M."/>
            <person name="Marton T."/>
            <person name="Ropars J."/>
            <person name="Grigoriev I.V."/>
            <person name="Hainaut M."/>
            <person name="Henrissat B."/>
            <person name="Roux C."/>
            <person name="Martin F."/>
            <person name="Corradi N."/>
        </authorList>
    </citation>
    <scope>NUCLEOTIDE SEQUENCE [LARGE SCALE GENOMIC DNA]</scope>
    <source>
        <strain evidence="1 2">DAOM 197198</strain>
    </source>
</reference>
<protein>
    <submittedName>
        <fullName evidence="1">Uncharacterized protein</fullName>
    </submittedName>
</protein>
<dbReference type="Proteomes" id="UP000018888">
    <property type="component" value="Unassembled WGS sequence"/>
</dbReference>